<keyword evidence="2" id="KW-1185">Reference proteome</keyword>
<name>A0A834SYT4_9FABA</name>
<organism evidence="1 2">
    <name type="scientific">Senna tora</name>
    <dbReference type="NCBI Taxonomy" id="362788"/>
    <lineage>
        <taxon>Eukaryota</taxon>
        <taxon>Viridiplantae</taxon>
        <taxon>Streptophyta</taxon>
        <taxon>Embryophyta</taxon>
        <taxon>Tracheophyta</taxon>
        <taxon>Spermatophyta</taxon>
        <taxon>Magnoliopsida</taxon>
        <taxon>eudicotyledons</taxon>
        <taxon>Gunneridae</taxon>
        <taxon>Pentapetalae</taxon>
        <taxon>rosids</taxon>
        <taxon>fabids</taxon>
        <taxon>Fabales</taxon>
        <taxon>Fabaceae</taxon>
        <taxon>Caesalpinioideae</taxon>
        <taxon>Cassia clade</taxon>
        <taxon>Senna</taxon>
    </lineage>
</organism>
<dbReference type="EMBL" id="JAAIUW010000011">
    <property type="protein sequence ID" value="KAF7810467.1"/>
    <property type="molecule type" value="Genomic_DNA"/>
</dbReference>
<protein>
    <submittedName>
        <fullName evidence="1">Uncharacterized protein</fullName>
    </submittedName>
</protein>
<accession>A0A834SYT4</accession>
<reference evidence="1" key="1">
    <citation type="submission" date="2020-09" db="EMBL/GenBank/DDBJ databases">
        <title>Genome-Enabled Discovery of Anthraquinone Biosynthesis in Senna tora.</title>
        <authorList>
            <person name="Kang S.-H."/>
            <person name="Pandey R.P."/>
            <person name="Lee C.-M."/>
            <person name="Sim J.-S."/>
            <person name="Jeong J.-T."/>
            <person name="Choi B.-S."/>
            <person name="Jung M."/>
            <person name="Ginzburg D."/>
            <person name="Zhao K."/>
            <person name="Won S.Y."/>
            <person name="Oh T.-J."/>
            <person name="Yu Y."/>
            <person name="Kim N.-H."/>
            <person name="Lee O.R."/>
            <person name="Lee T.-H."/>
            <person name="Bashyal P."/>
            <person name="Kim T.-S."/>
            <person name="Lee W.-H."/>
            <person name="Kawkins C."/>
            <person name="Kim C.-K."/>
            <person name="Kim J.S."/>
            <person name="Ahn B.O."/>
            <person name="Rhee S.Y."/>
            <person name="Sohng J.K."/>
        </authorList>
    </citation>
    <scope>NUCLEOTIDE SEQUENCE</scope>
    <source>
        <tissue evidence="1">Leaf</tissue>
    </source>
</reference>
<evidence type="ECO:0000313" key="2">
    <source>
        <dbReference type="Proteomes" id="UP000634136"/>
    </source>
</evidence>
<dbReference type="Proteomes" id="UP000634136">
    <property type="component" value="Unassembled WGS sequence"/>
</dbReference>
<sequence length="19" mass="2203">MEEKKGRQGLLEQGKDGWL</sequence>
<gene>
    <name evidence="1" type="ORF">G2W53_037210</name>
</gene>
<comment type="caution">
    <text evidence="1">The sequence shown here is derived from an EMBL/GenBank/DDBJ whole genome shotgun (WGS) entry which is preliminary data.</text>
</comment>
<proteinExistence type="predicted"/>
<evidence type="ECO:0000313" key="1">
    <source>
        <dbReference type="EMBL" id="KAF7810467.1"/>
    </source>
</evidence>
<dbReference type="AlphaFoldDB" id="A0A834SYT4"/>